<feature type="transmembrane region" description="Helical" evidence="7">
    <location>
        <begin position="122"/>
        <end position="144"/>
    </location>
</feature>
<feature type="transmembrane region" description="Helical" evidence="7">
    <location>
        <begin position="80"/>
        <end position="102"/>
    </location>
</feature>
<feature type="transmembrane region" description="Helical" evidence="7">
    <location>
        <begin position="391"/>
        <end position="416"/>
    </location>
</feature>
<dbReference type="Gene3D" id="1.20.1730.10">
    <property type="entry name" value="Sodium/glucose cotransporter"/>
    <property type="match status" value="1"/>
</dbReference>
<sequence>MLTTLTFIDIAILVAYFGIVTFIGWFVSRNLKSGDDLFLAGRSLGVATIGFSLFASNISSTTLIGVTGQAYSSGISVANYELMAGFVLSFAAFTTIPLFLRLQITTVPEYLGRRFGPACRKYFSALTIFLTVFVDMAASVYAGVVVLQTFFPSAPFIPLCIGLAVFAGLYTAAGGLRAVVYTDVLQAIILLIGAGVISYMVFSQFGFSWAEATKALPDGHMSLVRSADDPALPWTGLLIGVPILGWFYWSNNQYVVQRVLAARGIETARQGAAFAGMLKILPLFVMAIPGAMAAELLPNLENSDLVFPTLVADYLPIGFTGLVLAGLIAAIMSTVDSTLNSASTLVLHDFAEVKERGWSEKKIMQVGRLTTGGLIIIAALWPIVIREFPGVFGYIQQVFGYSVPPVVAIFLLGMFWKRTSGKAALATLIIGHLISGTTFAYRASMAAAGQADGLPHFTVMTGIMTAFCLVLCAILSMILKPEHEFSNELILGKQDIRPTTASAVGWKDFRLQAAIVVFSTALIIFLFR</sequence>
<dbReference type="EMBL" id="JBHSSW010000066">
    <property type="protein sequence ID" value="MFC6200229.1"/>
    <property type="molecule type" value="Genomic_DNA"/>
</dbReference>
<comment type="similarity">
    <text evidence="2 6">Belongs to the sodium:solute symporter (SSF) (TC 2.A.21) family.</text>
</comment>
<evidence type="ECO:0000313" key="8">
    <source>
        <dbReference type="EMBL" id="MFC6200229.1"/>
    </source>
</evidence>
<feature type="transmembrane region" description="Helical" evidence="7">
    <location>
        <begin position="423"/>
        <end position="444"/>
    </location>
</feature>
<feature type="transmembrane region" description="Helical" evidence="7">
    <location>
        <begin position="271"/>
        <end position="294"/>
    </location>
</feature>
<comment type="subcellular location">
    <subcellularLocation>
        <location evidence="1">Membrane</location>
        <topology evidence="1">Multi-pass membrane protein</topology>
    </subcellularLocation>
</comment>
<dbReference type="PROSITE" id="PS50283">
    <property type="entry name" value="NA_SOLUT_SYMP_3"/>
    <property type="match status" value="1"/>
</dbReference>
<dbReference type="RefSeq" id="WP_377382362.1">
    <property type="nucleotide sequence ID" value="NZ_JBHSSW010000066.1"/>
</dbReference>
<evidence type="ECO:0000256" key="5">
    <source>
        <dbReference type="ARBA" id="ARBA00023136"/>
    </source>
</evidence>
<name>A0ABW1SFS4_9PROT</name>
<feature type="transmembrane region" description="Helical" evidence="7">
    <location>
        <begin position="366"/>
        <end position="385"/>
    </location>
</feature>
<dbReference type="Pfam" id="PF00474">
    <property type="entry name" value="SSF"/>
    <property type="match status" value="1"/>
</dbReference>
<feature type="transmembrane region" description="Helical" evidence="7">
    <location>
        <begin position="188"/>
        <end position="210"/>
    </location>
</feature>
<dbReference type="NCBIfam" id="TIGR00813">
    <property type="entry name" value="sss"/>
    <property type="match status" value="1"/>
</dbReference>
<evidence type="ECO:0000256" key="6">
    <source>
        <dbReference type="RuleBase" id="RU362091"/>
    </source>
</evidence>
<evidence type="ECO:0000256" key="7">
    <source>
        <dbReference type="SAM" id="Phobius"/>
    </source>
</evidence>
<comment type="caution">
    <text evidence="8">The sequence shown here is derived from an EMBL/GenBank/DDBJ whole genome shotgun (WGS) entry which is preliminary data.</text>
</comment>
<feature type="transmembrane region" description="Helical" evidence="7">
    <location>
        <begin position="39"/>
        <end position="60"/>
    </location>
</feature>
<organism evidence="8 9">
    <name type="scientific">Ponticaulis profundi</name>
    <dbReference type="NCBI Taxonomy" id="2665222"/>
    <lineage>
        <taxon>Bacteria</taxon>
        <taxon>Pseudomonadati</taxon>
        <taxon>Pseudomonadota</taxon>
        <taxon>Alphaproteobacteria</taxon>
        <taxon>Hyphomonadales</taxon>
        <taxon>Hyphomonadaceae</taxon>
        <taxon>Ponticaulis</taxon>
    </lineage>
</organism>
<evidence type="ECO:0000256" key="2">
    <source>
        <dbReference type="ARBA" id="ARBA00006434"/>
    </source>
</evidence>
<keyword evidence="3 7" id="KW-0812">Transmembrane</keyword>
<keyword evidence="4 7" id="KW-1133">Transmembrane helix</keyword>
<keyword evidence="5 7" id="KW-0472">Membrane</keyword>
<dbReference type="PANTHER" id="PTHR11819">
    <property type="entry name" value="SOLUTE CARRIER FAMILY 5"/>
    <property type="match status" value="1"/>
</dbReference>
<feature type="transmembrane region" description="Helical" evidence="7">
    <location>
        <begin position="456"/>
        <end position="479"/>
    </location>
</feature>
<evidence type="ECO:0000256" key="3">
    <source>
        <dbReference type="ARBA" id="ARBA00022692"/>
    </source>
</evidence>
<protein>
    <submittedName>
        <fullName evidence="8">Sodium:solute symporter</fullName>
    </submittedName>
</protein>
<dbReference type="InterPro" id="IPR001734">
    <property type="entry name" value="Na/solute_symporter"/>
</dbReference>
<accession>A0ABW1SFS4</accession>
<proteinExistence type="inferred from homology"/>
<evidence type="ECO:0000313" key="9">
    <source>
        <dbReference type="Proteomes" id="UP001596303"/>
    </source>
</evidence>
<dbReference type="InterPro" id="IPR038377">
    <property type="entry name" value="Na/Glc_symporter_sf"/>
</dbReference>
<evidence type="ECO:0000256" key="1">
    <source>
        <dbReference type="ARBA" id="ARBA00004141"/>
    </source>
</evidence>
<dbReference type="CDD" id="cd10329">
    <property type="entry name" value="SLC5sbd_SGLT1-like"/>
    <property type="match status" value="1"/>
</dbReference>
<dbReference type="PANTHER" id="PTHR11819:SF195">
    <property type="entry name" value="SODIUM_GLUCOSE COTRANSPORTER 4"/>
    <property type="match status" value="1"/>
</dbReference>
<feature type="transmembrane region" description="Helical" evidence="7">
    <location>
        <begin position="314"/>
        <end position="335"/>
    </location>
</feature>
<keyword evidence="9" id="KW-1185">Reference proteome</keyword>
<feature type="transmembrane region" description="Helical" evidence="7">
    <location>
        <begin position="230"/>
        <end position="250"/>
    </location>
</feature>
<evidence type="ECO:0000256" key="4">
    <source>
        <dbReference type="ARBA" id="ARBA00022989"/>
    </source>
</evidence>
<feature type="transmembrane region" description="Helical" evidence="7">
    <location>
        <begin position="156"/>
        <end position="176"/>
    </location>
</feature>
<reference evidence="9" key="1">
    <citation type="journal article" date="2019" name="Int. J. Syst. Evol. Microbiol.">
        <title>The Global Catalogue of Microorganisms (GCM) 10K type strain sequencing project: providing services to taxonomists for standard genome sequencing and annotation.</title>
        <authorList>
            <consortium name="The Broad Institute Genomics Platform"/>
            <consortium name="The Broad Institute Genome Sequencing Center for Infectious Disease"/>
            <person name="Wu L."/>
            <person name="Ma J."/>
        </authorList>
    </citation>
    <scope>NUCLEOTIDE SEQUENCE [LARGE SCALE GENOMIC DNA]</scope>
    <source>
        <strain evidence="9">CGMCC-1.15741</strain>
    </source>
</reference>
<feature type="transmembrane region" description="Helical" evidence="7">
    <location>
        <begin position="6"/>
        <end position="27"/>
    </location>
</feature>
<gene>
    <name evidence="8" type="ORF">ACFQDM_19315</name>
</gene>
<feature type="transmembrane region" description="Helical" evidence="7">
    <location>
        <begin position="509"/>
        <end position="527"/>
    </location>
</feature>
<dbReference type="Proteomes" id="UP001596303">
    <property type="component" value="Unassembled WGS sequence"/>
</dbReference>